<dbReference type="AlphaFoldDB" id="A0A542YUY8"/>
<feature type="transmembrane region" description="Helical" evidence="5">
    <location>
        <begin position="344"/>
        <end position="366"/>
    </location>
</feature>
<keyword evidence="2 5" id="KW-0812">Transmembrane</keyword>
<feature type="transmembrane region" description="Helical" evidence="5">
    <location>
        <begin position="378"/>
        <end position="406"/>
    </location>
</feature>
<dbReference type="InterPro" id="IPR036513">
    <property type="entry name" value="STAS_dom_sf"/>
</dbReference>
<feature type="transmembrane region" description="Helical" evidence="5">
    <location>
        <begin position="27"/>
        <end position="46"/>
    </location>
</feature>
<proteinExistence type="predicted"/>
<dbReference type="CDD" id="cd07042">
    <property type="entry name" value="STAS_SulP_like_sulfate_transporter"/>
    <property type="match status" value="1"/>
</dbReference>
<comment type="caution">
    <text evidence="7">The sequence shown here is derived from an EMBL/GenBank/DDBJ whole genome shotgun (WGS) entry which is preliminary data.</text>
</comment>
<name>A0A542YUY8_9MICO</name>
<feature type="transmembrane region" description="Helical" evidence="5">
    <location>
        <begin position="242"/>
        <end position="264"/>
    </location>
</feature>
<dbReference type="PANTHER" id="PTHR11814">
    <property type="entry name" value="SULFATE TRANSPORTER"/>
    <property type="match status" value="1"/>
</dbReference>
<dbReference type="GO" id="GO:0055085">
    <property type="term" value="P:transmembrane transport"/>
    <property type="evidence" value="ECO:0007669"/>
    <property type="project" value="InterPro"/>
</dbReference>
<comment type="subcellular location">
    <subcellularLocation>
        <location evidence="1">Membrane</location>
        <topology evidence="1">Multi-pass membrane protein</topology>
    </subcellularLocation>
</comment>
<keyword evidence="3 5" id="KW-1133">Transmembrane helix</keyword>
<feature type="transmembrane region" description="Helical" evidence="5">
    <location>
        <begin position="284"/>
        <end position="307"/>
    </location>
</feature>
<dbReference type="Gene3D" id="3.30.750.24">
    <property type="entry name" value="STAS domain"/>
    <property type="match status" value="1"/>
</dbReference>
<dbReference type="InterPro" id="IPR002645">
    <property type="entry name" value="STAS_dom"/>
</dbReference>
<evidence type="ECO:0000256" key="5">
    <source>
        <dbReference type="SAM" id="Phobius"/>
    </source>
</evidence>
<evidence type="ECO:0000313" key="7">
    <source>
        <dbReference type="EMBL" id="TQL51901.1"/>
    </source>
</evidence>
<dbReference type="OrthoDB" id="9771198at2"/>
<dbReference type="Pfam" id="PF01740">
    <property type="entry name" value="STAS"/>
    <property type="match status" value="1"/>
</dbReference>
<evidence type="ECO:0000256" key="4">
    <source>
        <dbReference type="ARBA" id="ARBA00023136"/>
    </source>
</evidence>
<dbReference type="Pfam" id="PF00916">
    <property type="entry name" value="Sulfate_transp"/>
    <property type="match status" value="1"/>
</dbReference>
<dbReference type="RefSeq" id="WP_141785848.1">
    <property type="nucleotide sequence ID" value="NZ_BAAAIK010000001.1"/>
</dbReference>
<dbReference type="InterPro" id="IPR011547">
    <property type="entry name" value="SLC26A/SulP_dom"/>
</dbReference>
<evidence type="ECO:0000256" key="2">
    <source>
        <dbReference type="ARBA" id="ARBA00022692"/>
    </source>
</evidence>
<feature type="transmembrane region" description="Helical" evidence="5">
    <location>
        <begin position="202"/>
        <end position="221"/>
    </location>
</feature>
<dbReference type="PROSITE" id="PS50801">
    <property type="entry name" value="STAS"/>
    <property type="match status" value="1"/>
</dbReference>
<dbReference type="InterPro" id="IPR001902">
    <property type="entry name" value="SLC26A/SulP_fam"/>
</dbReference>
<feature type="transmembrane region" description="Helical" evidence="5">
    <location>
        <begin position="175"/>
        <end position="196"/>
    </location>
</feature>
<feature type="transmembrane region" description="Helical" evidence="5">
    <location>
        <begin position="52"/>
        <end position="70"/>
    </location>
</feature>
<dbReference type="SUPFAM" id="SSF52091">
    <property type="entry name" value="SpoIIaa-like"/>
    <property type="match status" value="1"/>
</dbReference>
<accession>A0A542YUY8</accession>
<evidence type="ECO:0000313" key="8">
    <source>
        <dbReference type="Proteomes" id="UP000319516"/>
    </source>
</evidence>
<organism evidence="7 8">
    <name type="scientific">Ornithinicoccus hortensis</name>
    <dbReference type="NCBI Taxonomy" id="82346"/>
    <lineage>
        <taxon>Bacteria</taxon>
        <taxon>Bacillati</taxon>
        <taxon>Actinomycetota</taxon>
        <taxon>Actinomycetes</taxon>
        <taxon>Micrococcales</taxon>
        <taxon>Intrasporangiaceae</taxon>
        <taxon>Ornithinicoccus</taxon>
    </lineage>
</organism>
<feature type="transmembrane region" description="Helical" evidence="5">
    <location>
        <begin position="82"/>
        <end position="112"/>
    </location>
</feature>
<dbReference type="Proteomes" id="UP000319516">
    <property type="component" value="Unassembled WGS sequence"/>
</dbReference>
<protein>
    <submittedName>
        <fullName evidence="7">SulP family sulfate permease</fullName>
    </submittedName>
</protein>
<feature type="transmembrane region" description="Helical" evidence="5">
    <location>
        <begin position="124"/>
        <end position="143"/>
    </location>
</feature>
<sequence>MRVPALRGLLPDVSEYAEMRLHWRADLAAGATVGIVALPLALAFGISSGAGAAAGLVTAVVAGLVAAVFGGSNVQVSGPTGAMAVVLVPIVGDHGVAALALVGILAGLMLMVTGVLGLGQLIGLVPWPVIAGFTAGIGVIIFLQQVPLVLGAADDVGTRPLVAAFHSVQHADWSAVGWPLVAVGIVIALMLVVPLWNAQFPVSLAAIVLVTLMVEALDLPLARIGEIPSSLPMPSLPVFDTALVQTVFTAAVAVAALSAIESLLSARVAVDLSGDARYNPDRELVGQGMACVASGVFGGIPATGAIARTAVNVRAGARTRLSVITHSLVLLGVIYLASGPVSRIPMAALAAVLMLTAARMIPYAEIRTILRATRSDAFVLLLTMVVTVLVDLIEAVQFGIVVAALFTLRAVARTSGVFREEISSDPDPADDRIAVYRLTGSMFFGASERVRSEVRAEGDVEVVILAFSQLRTLDATGANTLAEIVRALEKQGVTVLIKGVPNRLMALMRSVGVISSLRDRRHLFHTFPPALEHARSHVRRSAAAREQALAAPGSES</sequence>
<gene>
    <name evidence="7" type="ORF">FB467_3068</name>
</gene>
<reference evidence="7 8" key="1">
    <citation type="submission" date="2019-06" db="EMBL/GenBank/DDBJ databases">
        <title>Sequencing the genomes of 1000 actinobacteria strains.</title>
        <authorList>
            <person name="Klenk H.-P."/>
        </authorList>
    </citation>
    <scope>NUCLEOTIDE SEQUENCE [LARGE SCALE GENOMIC DNA]</scope>
    <source>
        <strain evidence="7 8">DSM 12335</strain>
    </source>
</reference>
<dbReference type="EMBL" id="VFOP01000001">
    <property type="protein sequence ID" value="TQL51901.1"/>
    <property type="molecule type" value="Genomic_DNA"/>
</dbReference>
<evidence type="ECO:0000256" key="3">
    <source>
        <dbReference type="ARBA" id="ARBA00022989"/>
    </source>
</evidence>
<evidence type="ECO:0000259" key="6">
    <source>
        <dbReference type="PROSITE" id="PS50801"/>
    </source>
</evidence>
<keyword evidence="4 5" id="KW-0472">Membrane</keyword>
<evidence type="ECO:0000256" key="1">
    <source>
        <dbReference type="ARBA" id="ARBA00004141"/>
    </source>
</evidence>
<keyword evidence="8" id="KW-1185">Reference proteome</keyword>
<feature type="domain" description="STAS" evidence="6">
    <location>
        <begin position="433"/>
        <end position="534"/>
    </location>
</feature>
<dbReference type="GO" id="GO:0016020">
    <property type="term" value="C:membrane"/>
    <property type="evidence" value="ECO:0007669"/>
    <property type="project" value="UniProtKB-SubCell"/>
</dbReference>